<evidence type="ECO:0000256" key="1">
    <source>
        <dbReference type="ARBA" id="ARBA00000085"/>
    </source>
</evidence>
<dbReference type="PANTHER" id="PTHR43065:SF10">
    <property type="entry name" value="PEROXIDE STRESS-ACTIVATED HISTIDINE KINASE MAK3"/>
    <property type="match status" value="1"/>
</dbReference>
<keyword evidence="9" id="KW-0902">Two-component regulatory system</keyword>
<dbReference type="CDD" id="cd00082">
    <property type="entry name" value="HisKA"/>
    <property type="match status" value="1"/>
</dbReference>
<dbReference type="GO" id="GO:0000155">
    <property type="term" value="F:phosphorelay sensor kinase activity"/>
    <property type="evidence" value="ECO:0007669"/>
    <property type="project" value="InterPro"/>
</dbReference>
<evidence type="ECO:0000259" key="10">
    <source>
        <dbReference type="PROSITE" id="PS50109"/>
    </source>
</evidence>
<keyword evidence="4" id="KW-0597">Phosphoprotein</keyword>
<dbReference type="Pfam" id="PF00512">
    <property type="entry name" value="HisKA"/>
    <property type="match status" value="1"/>
</dbReference>
<dbReference type="EC" id="2.7.13.3" evidence="3"/>
<accession>A0A423H8L2</accession>
<gene>
    <name evidence="12" type="ORF">BK659_11025</name>
</gene>
<dbReference type="Pfam" id="PF00672">
    <property type="entry name" value="HAMP"/>
    <property type="match status" value="1"/>
</dbReference>
<dbReference type="Pfam" id="PF02518">
    <property type="entry name" value="HATPase_c"/>
    <property type="match status" value="1"/>
</dbReference>
<dbReference type="InterPro" id="IPR005467">
    <property type="entry name" value="His_kinase_dom"/>
</dbReference>
<dbReference type="InterPro" id="IPR003594">
    <property type="entry name" value="HATPase_dom"/>
</dbReference>
<dbReference type="PANTHER" id="PTHR43065">
    <property type="entry name" value="SENSOR HISTIDINE KINASE"/>
    <property type="match status" value="1"/>
</dbReference>
<dbReference type="InterPro" id="IPR004358">
    <property type="entry name" value="Sig_transdc_His_kin-like_C"/>
</dbReference>
<dbReference type="GO" id="GO:0016020">
    <property type="term" value="C:membrane"/>
    <property type="evidence" value="ECO:0007669"/>
    <property type="project" value="UniProtKB-SubCell"/>
</dbReference>
<dbReference type="AlphaFoldDB" id="A0A423H8L2"/>
<dbReference type="RefSeq" id="WP_123425162.1">
    <property type="nucleotide sequence ID" value="NZ_MOBJ01000007.1"/>
</dbReference>
<evidence type="ECO:0000259" key="11">
    <source>
        <dbReference type="PROSITE" id="PS50885"/>
    </source>
</evidence>
<evidence type="ECO:0000256" key="4">
    <source>
        <dbReference type="ARBA" id="ARBA00022553"/>
    </source>
</evidence>
<dbReference type="Gene3D" id="3.30.565.10">
    <property type="entry name" value="Histidine kinase-like ATPase, C-terminal domain"/>
    <property type="match status" value="1"/>
</dbReference>
<sequence>MKQDRRRKALPFAISRWSVQRKLVLAFWLVSVIPTMIAAELAATTLSQIFDSNVRIWLQESTKIVEDEVREILRENTRVAQLLLRHIRPINDRLSARQDRLSADIAEAMGIDVVALVRTSDHKVLFSTVTDDIVEQINTAPKAVLQTIQVTGASTGILVSTFQTTQAGVDYQLVLANYLDSSFLTSVADVHSLDLRLYLAKDEDFSEIFATQRFEDHPMKVPEDIEQILRTTKKPIEQFTNNYSGIYRPILNDSGELQGVIFSGLLRHNSLVGLVNQSNLFILIFILSSALSLGVGWLVSQRLTQPLRNLSKGVRGVIDGDYRQRIPVTGSDELAELSSTFNHMTERLGELQHLESQLRRRDRLHALGEVAMGLAHEIRNPLGIIKTATQLLHRRADLPETDKRHLEYVVSEVSRINDLITEFLDFAKPSAPMRSTQLVRPLVDELIGFCAPELATHNIDARIEDNAPAATMHADARQLKQACLNLVINAIDAMPDGGRLTLGISSDKEYTVISVSDTGQGIEPDMIERIFTPFVTTKASGTGLGLAKVFSIMENHNGRIECVSEKDAGATFSLYIPANGEDDSDDEDSDDA</sequence>
<dbReference type="OrthoDB" id="1931120at2"/>
<dbReference type="Proteomes" id="UP000286071">
    <property type="component" value="Unassembled WGS sequence"/>
</dbReference>
<feature type="domain" description="HAMP" evidence="11">
    <location>
        <begin position="301"/>
        <end position="353"/>
    </location>
</feature>
<evidence type="ECO:0000256" key="2">
    <source>
        <dbReference type="ARBA" id="ARBA00004370"/>
    </source>
</evidence>
<dbReference type="SMART" id="SM00304">
    <property type="entry name" value="HAMP"/>
    <property type="match status" value="1"/>
</dbReference>
<evidence type="ECO:0000256" key="7">
    <source>
        <dbReference type="ARBA" id="ARBA00022777"/>
    </source>
</evidence>
<dbReference type="SMART" id="SM00387">
    <property type="entry name" value="HATPase_c"/>
    <property type="match status" value="1"/>
</dbReference>
<dbReference type="EMBL" id="MOBJ01000007">
    <property type="protein sequence ID" value="RON09449.1"/>
    <property type="molecule type" value="Genomic_DNA"/>
</dbReference>
<dbReference type="PROSITE" id="PS50885">
    <property type="entry name" value="HAMP"/>
    <property type="match status" value="1"/>
</dbReference>
<dbReference type="SUPFAM" id="SSF55874">
    <property type="entry name" value="ATPase domain of HSP90 chaperone/DNA topoisomerase II/histidine kinase"/>
    <property type="match status" value="1"/>
</dbReference>
<comment type="subcellular location">
    <subcellularLocation>
        <location evidence="2">Membrane</location>
    </subcellularLocation>
</comment>
<dbReference type="InterPro" id="IPR003660">
    <property type="entry name" value="HAMP_dom"/>
</dbReference>
<dbReference type="InterPro" id="IPR036097">
    <property type="entry name" value="HisK_dim/P_sf"/>
</dbReference>
<evidence type="ECO:0000256" key="9">
    <source>
        <dbReference type="ARBA" id="ARBA00023012"/>
    </source>
</evidence>
<dbReference type="PROSITE" id="PS50109">
    <property type="entry name" value="HIS_KIN"/>
    <property type="match status" value="1"/>
</dbReference>
<dbReference type="InterPro" id="IPR003661">
    <property type="entry name" value="HisK_dim/P_dom"/>
</dbReference>
<dbReference type="InterPro" id="IPR036890">
    <property type="entry name" value="HATPase_C_sf"/>
</dbReference>
<keyword evidence="5" id="KW-0808">Transferase</keyword>
<reference evidence="12 13" key="1">
    <citation type="submission" date="2016-10" db="EMBL/GenBank/DDBJ databases">
        <title>Comparative genome analysis of multiple Pseudomonas spp. focuses on biocontrol and plant growth promoting traits.</title>
        <authorList>
            <person name="Tao X.-Y."/>
            <person name="Taylor C.G."/>
        </authorList>
    </citation>
    <scope>NUCLEOTIDE SEQUENCE [LARGE SCALE GENOMIC DNA]</scope>
    <source>
        <strain evidence="12 13">48H11</strain>
    </source>
</reference>
<dbReference type="Gene3D" id="1.10.287.130">
    <property type="match status" value="1"/>
</dbReference>
<evidence type="ECO:0000313" key="13">
    <source>
        <dbReference type="Proteomes" id="UP000286071"/>
    </source>
</evidence>
<dbReference type="SUPFAM" id="SSF158472">
    <property type="entry name" value="HAMP domain-like"/>
    <property type="match status" value="1"/>
</dbReference>
<evidence type="ECO:0000256" key="5">
    <source>
        <dbReference type="ARBA" id="ARBA00022679"/>
    </source>
</evidence>
<organism evidence="12 13">
    <name type="scientific">Pseudomonas brassicacearum</name>
    <dbReference type="NCBI Taxonomy" id="930166"/>
    <lineage>
        <taxon>Bacteria</taxon>
        <taxon>Pseudomonadati</taxon>
        <taxon>Pseudomonadota</taxon>
        <taxon>Gammaproteobacteria</taxon>
        <taxon>Pseudomonadales</taxon>
        <taxon>Pseudomonadaceae</taxon>
        <taxon>Pseudomonas</taxon>
    </lineage>
</organism>
<comment type="caution">
    <text evidence="12">The sequence shown here is derived from an EMBL/GenBank/DDBJ whole genome shotgun (WGS) entry which is preliminary data.</text>
</comment>
<dbReference type="Gene3D" id="6.10.340.10">
    <property type="match status" value="1"/>
</dbReference>
<keyword evidence="7 12" id="KW-0418">Kinase</keyword>
<dbReference type="CDD" id="cd06225">
    <property type="entry name" value="HAMP"/>
    <property type="match status" value="1"/>
</dbReference>
<evidence type="ECO:0000256" key="6">
    <source>
        <dbReference type="ARBA" id="ARBA00022741"/>
    </source>
</evidence>
<dbReference type="SMART" id="SM00388">
    <property type="entry name" value="HisKA"/>
    <property type="match status" value="1"/>
</dbReference>
<keyword evidence="6" id="KW-0547">Nucleotide-binding</keyword>
<proteinExistence type="predicted"/>
<comment type="catalytic activity">
    <reaction evidence="1">
        <text>ATP + protein L-histidine = ADP + protein N-phospho-L-histidine.</text>
        <dbReference type="EC" id="2.7.13.3"/>
    </reaction>
</comment>
<feature type="domain" description="Histidine kinase" evidence="10">
    <location>
        <begin position="373"/>
        <end position="580"/>
    </location>
</feature>
<evidence type="ECO:0000256" key="8">
    <source>
        <dbReference type="ARBA" id="ARBA00022840"/>
    </source>
</evidence>
<keyword evidence="8" id="KW-0067">ATP-binding</keyword>
<name>A0A423H8L2_9PSED</name>
<evidence type="ECO:0000313" key="12">
    <source>
        <dbReference type="EMBL" id="RON09449.1"/>
    </source>
</evidence>
<protein>
    <recommendedName>
        <fullName evidence="3">histidine kinase</fullName>
        <ecNumber evidence="3">2.7.13.3</ecNumber>
    </recommendedName>
</protein>
<dbReference type="GO" id="GO:0005524">
    <property type="term" value="F:ATP binding"/>
    <property type="evidence" value="ECO:0007669"/>
    <property type="project" value="UniProtKB-KW"/>
</dbReference>
<dbReference type="PRINTS" id="PR00344">
    <property type="entry name" value="BCTRLSENSOR"/>
</dbReference>
<evidence type="ECO:0000256" key="3">
    <source>
        <dbReference type="ARBA" id="ARBA00012438"/>
    </source>
</evidence>
<dbReference type="SUPFAM" id="SSF47384">
    <property type="entry name" value="Homodimeric domain of signal transducing histidine kinase"/>
    <property type="match status" value="1"/>
</dbReference>